<dbReference type="PANTHER" id="PTHR28058:SF1">
    <property type="entry name" value="SMALL RIBOSOMAL SUBUNIT PROTEIN BS1M"/>
    <property type="match status" value="1"/>
</dbReference>
<dbReference type="InterPro" id="IPR016712">
    <property type="entry name" value="Rbsml_bS1m-like"/>
</dbReference>
<evidence type="ECO:0000313" key="3">
    <source>
        <dbReference type="Proteomes" id="UP000054304"/>
    </source>
</evidence>
<dbReference type="PANTHER" id="PTHR28058">
    <property type="entry name" value="37S RIBOSOMAL PROTEIN MRP51, MITOCHONDRIAL"/>
    <property type="match status" value="1"/>
</dbReference>
<evidence type="ECO:0000313" key="2">
    <source>
        <dbReference type="EMBL" id="CEP64100.1"/>
    </source>
</evidence>
<dbReference type="EMBL" id="LN736369">
    <property type="protein sequence ID" value="CEP64100.1"/>
    <property type="molecule type" value="Genomic_DNA"/>
</dbReference>
<proteinExistence type="predicted"/>
<protein>
    <submittedName>
        <fullName evidence="2">LALA0S10e02278g1_1</fullName>
    </submittedName>
</protein>
<sequence>MSSNLSHLLRNSRIAQVPKSGSALTSNAPKYAPTHQIIETRPSTLYRQEWGLKGALPSKTKTKYIVFNDLDTLERLATFEANGGSQWNRIRFQELGVAPKYNPGKANPLFEASTASGNQLVPLSSLLNVDASTPKAEVQKKVSQMKTLRNTFKQWLLKHDPEALQNKSFSIKDMTGSAMEFLNETTDYGVNLDSSSLRKTVGTGGLTYNLHGRLRNSPNGVIQKTIVPGRFLNAEGNDRLAAIGGFVANAGSSSVSTSQMDYRMGDFVRQVQVPFAVSHAAVQDNGKVVLRASAVGGISSRAKIQMNSRGYQQRPPKRTPSRSVSAEDSTRHAQELLNILTNFDNGKNKKLK</sequence>
<dbReference type="PIRSF" id="PIRSF018156">
    <property type="entry name" value="MRPL51_fungal"/>
    <property type="match status" value="1"/>
</dbReference>
<dbReference type="GO" id="GO:0003735">
    <property type="term" value="F:structural constituent of ribosome"/>
    <property type="evidence" value="ECO:0007669"/>
    <property type="project" value="EnsemblFungi"/>
</dbReference>
<dbReference type="OrthoDB" id="2735536at2759"/>
<name>A0A0C7N8B0_9SACH</name>
<dbReference type="Pfam" id="PF11709">
    <property type="entry name" value="Mit_ribos_Mrp51"/>
    <property type="match status" value="1"/>
</dbReference>
<reference evidence="2 3" key="1">
    <citation type="submission" date="2014-12" db="EMBL/GenBank/DDBJ databases">
        <authorList>
            <person name="Neuveglise Cecile"/>
        </authorList>
    </citation>
    <scope>NUCLEOTIDE SEQUENCE [LARGE SCALE GENOMIC DNA]</scope>
    <source>
        <strain evidence="2 3">CBS 12615</strain>
    </source>
</reference>
<accession>A0A0C7N8B0</accession>
<dbReference type="AlphaFoldDB" id="A0A0C7N8B0"/>
<dbReference type="Proteomes" id="UP000054304">
    <property type="component" value="Unassembled WGS sequence"/>
</dbReference>
<dbReference type="GO" id="GO:0005763">
    <property type="term" value="C:mitochondrial small ribosomal subunit"/>
    <property type="evidence" value="ECO:0007669"/>
    <property type="project" value="EnsemblFungi"/>
</dbReference>
<gene>
    <name evidence="2" type="ORF">LALA0_S10e02278g</name>
</gene>
<dbReference type="GeneID" id="34687632"/>
<feature type="region of interest" description="Disordered" evidence="1">
    <location>
        <begin position="305"/>
        <end position="331"/>
    </location>
</feature>
<organism evidence="2 3">
    <name type="scientific">Lachancea lanzarotensis</name>
    <dbReference type="NCBI Taxonomy" id="1245769"/>
    <lineage>
        <taxon>Eukaryota</taxon>
        <taxon>Fungi</taxon>
        <taxon>Dikarya</taxon>
        <taxon>Ascomycota</taxon>
        <taxon>Saccharomycotina</taxon>
        <taxon>Saccharomycetes</taxon>
        <taxon>Saccharomycetales</taxon>
        <taxon>Saccharomycetaceae</taxon>
        <taxon>Lachancea</taxon>
    </lineage>
</organism>
<dbReference type="STRING" id="1245769.A0A0C7N8B0"/>
<keyword evidence="3" id="KW-1185">Reference proteome</keyword>
<dbReference type="HOGENOM" id="CLU_063080_0_0_1"/>
<dbReference type="GO" id="GO:0070124">
    <property type="term" value="P:mitochondrial translational initiation"/>
    <property type="evidence" value="ECO:0007669"/>
    <property type="project" value="EnsemblFungi"/>
</dbReference>
<dbReference type="RefSeq" id="XP_022630310.1">
    <property type="nucleotide sequence ID" value="XM_022775442.1"/>
</dbReference>
<evidence type="ECO:0000256" key="1">
    <source>
        <dbReference type="SAM" id="MobiDB-lite"/>
    </source>
</evidence>